<protein>
    <submittedName>
        <fullName evidence="1">Uncharacterized protein</fullName>
    </submittedName>
</protein>
<comment type="caution">
    <text evidence="1">The sequence shown here is derived from an EMBL/GenBank/DDBJ whole genome shotgun (WGS) entry which is preliminary data.</text>
</comment>
<accession>A0ABQ4GTQ0</accession>
<reference evidence="1 2" key="1">
    <citation type="submission" date="2021-01" db="EMBL/GenBank/DDBJ databases">
        <title>Whole genome shotgun sequence of Microbispora siamensis NBRC 104113.</title>
        <authorList>
            <person name="Komaki H."/>
            <person name="Tamura T."/>
        </authorList>
    </citation>
    <scope>NUCLEOTIDE SEQUENCE [LARGE SCALE GENOMIC DNA]</scope>
    <source>
        <strain evidence="1 2">NBRC 104113</strain>
    </source>
</reference>
<dbReference type="EMBL" id="BOOF01000034">
    <property type="protein sequence ID" value="GIH64794.1"/>
    <property type="molecule type" value="Genomic_DNA"/>
</dbReference>
<organism evidence="1 2">
    <name type="scientific">Microbispora siamensis</name>
    <dbReference type="NCBI Taxonomy" id="564413"/>
    <lineage>
        <taxon>Bacteria</taxon>
        <taxon>Bacillati</taxon>
        <taxon>Actinomycetota</taxon>
        <taxon>Actinomycetes</taxon>
        <taxon>Streptosporangiales</taxon>
        <taxon>Streptosporangiaceae</taxon>
        <taxon>Microbispora</taxon>
    </lineage>
</organism>
<evidence type="ECO:0000313" key="1">
    <source>
        <dbReference type="EMBL" id="GIH64794.1"/>
    </source>
</evidence>
<sequence>MDLQSVDWAAIPGPKWYSPQCVTEAFRALMRTTWADEDQGHGIRSVVGNDHAGTLYPAAVAGTDVLLHIIATCPGAPRNTALCVLLDWWGCFQPEPGFEAYTDQDGHRVEIIPAIIQRVEQAADTMRTIAEHDTQTRGLVRELLRSLDRGWTVEE</sequence>
<proteinExistence type="predicted"/>
<name>A0ABQ4GTQ0_9ACTN</name>
<dbReference type="Proteomes" id="UP000660454">
    <property type="component" value="Unassembled WGS sequence"/>
</dbReference>
<gene>
    <name evidence="1" type="ORF">Msi02_56110</name>
</gene>
<evidence type="ECO:0000313" key="2">
    <source>
        <dbReference type="Proteomes" id="UP000660454"/>
    </source>
</evidence>
<keyword evidence="2" id="KW-1185">Reference proteome</keyword>